<dbReference type="PANTHER" id="PTHR43641">
    <property type="entry name" value="FORMATE ACETYLTRANSFERASE 3-RELATED"/>
    <property type="match status" value="1"/>
</dbReference>
<evidence type="ECO:0000313" key="7">
    <source>
        <dbReference type="Proteomes" id="UP000742786"/>
    </source>
</evidence>
<evidence type="ECO:0000256" key="2">
    <source>
        <dbReference type="ARBA" id="ARBA00023239"/>
    </source>
</evidence>
<dbReference type="Pfam" id="PF02901">
    <property type="entry name" value="PFL-like"/>
    <property type="match status" value="1"/>
</dbReference>
<dbReference type="InterPro" id="IPR051215">
    <property type="entry name" value="GRE"/>
</dbReference>
<dbReference type="EMBL" id="CAJQUM010000002">
    <property type="protein sequence ID" value="CAG4885461.1"/>
    <property type="molecule type" value="Genomic_DNA"/>
</dbReference>
<keyword evidence="1 3" id="KW-0556">Organic radical</keyword>
<dbReference type="GO" id="GO:0018805">
    <property type="term" value="F:benzylsuccinate synthase activity"/>
    <property type="evidence" value="ECO:0007669"/>
    <property type="project" value="UniProtKB-EC"/>
</dbReference>
<dbReference type="CDD" id="cd01677">
    <property type="entry name" value="PFL2_DhaB_BssA"/>
    <property type="match status" value="1"/>
</dbReference>
<evidence type="ECO:0000256" key="3">
    <source>
        <dbReference type="PROSITE-ProRule" id="PRU00493"/>
    </source>
</evidence>
<comment type="caution">
    <text evidence="6">The sequence shown here is derived from an EMBL/GenBank/DDBJ whole genome shotgun (WGS) entry which is preliminary data.</text>
</comment>
<evidence type="ECO:0000313" key="6">
    <source>
        <dbReference type="EMBL" id="CAG4885461.1"/>
    </source>
</evidence>
<evidence type="ECO:0000256" key="1">
    <source>
        <dbReference type="ARBA" id="ARBA00022818"/>
    </source>
</evidence>
<dbReference type="GO" id="GO:0005829">
    <property type="term" value="C:cytosol"/>
    <property type="evidence" value="ECO:0007669"/>
    <property type="project" value="TreeGrafter"/>
</dbReference>
<dbReference type="PROSITE" id="PS51554">
    <property type="entry name" value="PFL"/>
    <property type="match status" value="1"/>
</dbReference>
<keyword evidence="7" id="KW-1185">Reference proteome</keyword>
<dbReference type="EC" id="4.1.99.11" evidence="6"/>
<feature type="domain" description="Glycine radical" evidence="4">
    <location>
        <begin position="734"/>
        <end position="853"/>
    </location>
</feature>
<dbReference type="PANTHER" id="PTHR43641:SF2">
    <property type="entry name" value="DEHYDRATASE YBIW-RELATED"/>
    <property type="match status" value="1"/>
</dbReference>
<sequence length="864" mass="97627">MGDMITEQTLEYRGKVIQFPPENPAEKDIPADELHEHLQNPSTARTRRLKARCRWKHASAGEFCEKSVTAGIERMRLITEAHKATVGKPEPIRRALGLKHVLDNSTLVLNTDEFIVGYHAEDPNMFPLYPELSYMAVQDYLGTSYAPQPVSEAQAIVNYWKPFSLQSRCEKYFDPVDLRRGYQVSTIEGPVFASGYNSVVPPYETVLEDGLLARIKLAEKHIAEAKAEMEKFPWNATKGLDWVDKIDNWEAMIIASKAVIAWARRHARLCRIVAEHFETDPMRKKELLEIADICQRMPAEPARGLKDAMQSKWFTFLICHAIERYASGYAQKEDSLLWPYYKASVIDKSFQPMEHKDVVELVEMERLKISEHGAGKSRAYREIFPGSNDLFILTLGGTNGDGSDACNDVTDAILEAAKRIRTTEPSIVFRYSMKNRVKTLRWVFECIRDGLGYPSIKNDDIGIKQMLEYSKYSLTGNGATEEESHYWVNVLCMSPGLAGRRKSQKTRSEGGSAIFPAKILEITLNNGYDWSYADMQMGPETGHAVDFKSFDDLWEAFRKQYQYAIAFAIRCKDVSRIMECRFLQMPFVSALDDGCMELGMDANALSEQPNGWHNPITTIVAGNSLVAIKKLIYDEKKYTMAQLMVALKDNWEGHEDMRLAFKKAPKWGNDDPAADTLISKFYEDILGGEMGKNTNYSGGPVLPVGQAVGLYMEVGSRTGPTPDGRFGGEAADDGGISPYMGTDKKGPTAVLRSVSKVQKNQKANLLNQRLSVPIMRSKHGFDIWHSYMNTWHDLNIDHVQFNVVSTDELKAAQREPEKHQDLIVRVSGFSARFVDIPTYGQNTIIARHEQDFSAQDLEFLKVDL</sequence>
<dbReference type="PROSITE" id="PS51149">
    <property type="entry name" value="GLY_RADICAL_2"/>
    <property type="match status" value="1"/>
</dbReference>
<gene>
    <name evidence="6" type="primary">bssA</name>
    <name evidence="6" type="ORF">GTOL_20035</name>
</gene>
<accession>A0A916N3T9</accession>
<reference evidence="6" key="1">
    <citation type="submission" date="2021-04" db="EMBL/GenBank/DDBJ databases">
        <authorList>
            <person name="Hornung B."/>
        </authorList>
    </citation>
    <scope>NUCLEOTIDE SEQUENCE</scope>
    <source>
        <strain evidence="6">G5G6</strain>
    </source>
</reference>
<dbReference type="Pfam" id="PF01228">
    <property type="entry name" value="Gly_radical"/>
    <property type="match status" value="1"/>
</dbReference>
<dbReference type="InterPro" id="IPR004184">
    <property type="entry name" value="PFL_dom"/>
</dbReference>
<dbReference type="Gene3D" id="3.20.70.20">
    <property type="match status" value="1"/>
</dbReference>
<proteinExistence type="predicted"/>
<dbReference type="SUPFAM" id="SSF51998">
    <property type="entry name" value="PFL-like glycyl radical enzymes"/>
    <property type="match status" value="1"/>
</dbReference>
<dbReference type="InterPro" id="IPR001150">
    <property type="entry name" value="Gly_radical"/>
</dbReference>
<keyword evidence="2 6" id="KW-0456">Lyase</keyword>
<organism evidence="6 7">
    <name type="scientific">Georgfuchsia toluolica</name>
    <dbReference type="NCBI Taxonomy" id="424218"/>
    <lineage>
        <taxon>Bacteria</taxon>
        <taxon>Pseudomonadati</taxon>
        <taxon>Pseudomonadota</taxon>
        <taxon>Betaproteobacteria</taxon>
        <taxon>Nitrosomonadales</taxon>
        <taxon>Sterolibacteriaceae</taxon>
        <taxon>Georgfuchsia</taxon>
    </lineage>
</organism>
<protein>
    <submittedName>
        <fullName evidence="6">Benzylsuccinate synthase alpha subunit</fullName>
        <ecNumber evidence="6">4.1.99.11</ecNumber>
    </submittedName>
</protein>
<feature type="domain" description="PFL" evidence="5">
    <location>
        <begin position="44"/>
        <end position="726"/>
    </location>
</feature>
<name>A0A916N3T9_9PROT</name>
<feature type="modified residue" description="Glycine radical" evidence="3">
    <location>
        <position position="828"/>
    </location>
</feature>
<evidence type="ECO:0000259" key="4">
    <source>
        <dbReference type="PROSITE" id="PS51149"/>
    </source>
</evidence>
<dbReference type="Proteomes" id="UP000742786">
    <property type="component" value="Unassembled WGS sequence"/>
</dbReference>
<evidence type="ECO:0000259" key="5">
    <source>
        <dbReference type="PROSITE" id="PS51554"/>
    </source>
</evidence>
<dbReference type="AlphaFoldDB" id="A0A916N3T9"/>